<evidence type="ECO:0000313" key="8">
    <source>
        <dbReference type="Proteomes" id="UP000298358"/>
    </source>
</evidence>
<evidence type="ECO:0000256" key="2">
    <source>
        <dbReference type="ARBA" id="ARBA00011974"/>
    </source>
</evidence>
<evidence type="ECO:0000256" key="1">
    <source>
        <dbReference type="ARBA" id="ARBA00004945"/>
    </source>
</evidence>
<dbReference type="GO" id="GO:0019509">
    <property type="term" value="P:L-methionine salvage from methylthioadenosine"/>
    <property type="evidence" value="ECO:0007669"/>
    <property type="project" value="UniProtKB-UniPathway"/>
</dbReference>
<keyword evidence="7" id="KW-0326">Glycosidase</keyword>
<dbReference type="GO" id="GO:0009164">
    <property type="term" value="P:nucleoside catabolic process"/>
    <property type="evidence" value="ECO:0007669"/>
    <property type="project" value="InterPro"/>
</dbReference>
<dbReference type="GO" id="GO:0008782">
    <property type="term" value="F:adenosylhomocysteine nucleosidase activity"/>
    <property type="evidence" value="ECO:0007669"/>
    <property type="project" value="UniProtKB-EC"/>
</dbReference>
<evidence type="ECO:0000256" key="3">
    <source>
        <dbReference type="ARBA" id="ARBA00022605"/>
    </source>
</evidence>
<sequence length="230" mass="23657">MTSAVAVILVAMEEESAPFLALASEVSEPVRIGRAEHRGIVVAGRTHVLVRTGIGMVNGANAAAGALGRYGDDVHLISAGSAGGLAKDVRVGDVIVSDSLVNVGADARAFGYALGQVPGMPVEYDGDPELRRALLAAPGDLTVREGAIGSGEKFVTAELAAELREDFPHLLAVDMESAAIAQVAHNHGTRFVSVRGVSDLCAPDGTEFLTHVDDAADRSARLIVTALAAL</sequence>
<dbReference type="PANTHER" id="PTHR46832">
    <property type="entry name" value="5'-METHYLTHIOADENOSINE/S-ADENOSYLHOMOCYSTEINE NUCLEOSIDASE"/>
    <property type="match status" value="1"/>
</dbReference>
<dbReference type="AlphaFoldDB" id="A0A4Y9FW56"/>
<dbReference type="InterPro" id="IPR035994">
    <property type="entry name" value="Nucleoside_phosphorylase_sf"/>
</dbReference>
<dbReference type="Pfam" id="PF01048">
    <property type="entry name" value="PNP_UDP_1"/>
    <property type="match status" value="1"/>
</dbReference>
<comment type="pathway">
    <text evidence="1">Amino-acid biosynthesis; L-methionine biosynthesis via salvage pathway; S-methyl-5-thio-alpha-D-ribose 1-phosphate from S-methyl-5'-thioadenosine (hydrolase route): step 1/2.</text>
</comment>
<evidence type="ECO:0000313" key="7">
    <source>
        <dbReference type="EMBL" id="TFU32487.1"/>
    </source>
</evidence>
<dbReference type="GO" id="GO:0008930">
    <property type="term" value="F:methylthioadenosine nucleosidase activity"/>
    <property type="evidence" value="ECO:0007669"/>
    <property type="project" value="InterPro"/>
</dbReference>
<dbReference type="EC" id="3.2.2.9" evidence="2"/>
<keyword evidence="3" id="KW-0028">Amino-acid biosynthesis</keyword>
<dbReference type="OrthoDB" id="3734512at2"/>
<feature type="domain" description="Nucleoside phosphorylase" evidence="6">
    <location>
        <begin position="7"/>
        <end position="227"/>
    </location>
</feature>
<name>A0A4Y9FW56_9MICO</name>
<keyword evidence="4 7" id="KW-0378">Hydrolase</keyword>
<dbReference type="Proteomes" id="UP000298358">
    <property type="component" value="Unassembled WGS sequence"/>
</dbReference>
<evidence type="ECO:0000256" key="4">
    <source>
        <dbReference type="ARBA" id="ARBA00022801"/>
    </source>
</evidence>
<dbReference type="UniPathway" id="UPA00904">
    <property type="reaction ID" value="UER00871"/>
</dbReference>
<organism evidence="7 8">
    <name type="scientific">Microbacterium paludicola</name>
    <dbReference type="NCBI Taxonomy" id="300019"/>
    <lineage>
        <taxon>Bacteria</taxon>
        <taxon>Bacillati</taxon>
        <taxon>Actinomycetota</taxon>
        <taxon>Actinomycetes</taxon>
        <taxon>Micrococcales</taxon>
        <taxon>Microbacteriaceae</taxon>
        <taxon>Microbacterium</taxon>
    </lineage>
</organism>
<comment type="caution">
    <text evidence="7">The sequence shown here is derived from an EMBL/GenBank/DDBJ whole genome shotgun (WGS) entry which is preliminary data.</text>
</comment>
<dbReference type="InterPro" id="IPR000845">
    <property type="entry name" value="Nucleoside_phosphorylase_d"/>
</dbReference>
<dbReference type="NCBIfam" id="TIGR01704">
    <property type="entry name" value="MTA_SAH-Nsdase"/>
    <property type="match status" value="1"/>
</dbReference>
<dbReference type="PANTHER" id="PTHR46832:SF1">
    <property type="entry name" value="5'-METHYLTHIOADENOSINE_S-ADENOSYLHOMOCYSTEINE NUCLEOSIDASE"/>
    <property type="match status" value="1"/>
</dbReference>
<dbReference type="EMBL" id="SPQB01000024">
    <property type="protein sequence ID" value="TFU32487.1"/>
    <property type="molecule type" value="Genomic_DNA"/>
</dbReference>
<dbReference type="GO" id="GO:0005829">
    <property type="term" value="C:cytosol"/>
    <property type="evidence" value="ECO:0007669"/>
    <property type="project" value="TreeGrafter"/>
</dbReference>
<keyword evidence="8" id="KW-1185">Reference proteome</keyword>
<evidence type="ECO:0000256" key="5">
    <source>
        <dbReference type="ARBA" id="ARBA00023167"/>
    </source>
</evidence>
<dbReference type="Gene3D" id="3.40.50.1580">
    <property type="entry name" value="Nucleoside phosphorylase domain"/>
    <property type="match status" value="1"/>
</dbReference>
<gene>
    <name evidence="7" type="primary">mtnN</name>
    <name evidence="7" type="ORF">E4U02_10310</name>
</gene>
<dbReference type="SUPFAM" id="SSF53167">
    <property type="entry name" value="Purine and uridine phosphorylases"/>
    <property type="match status" value="1"/>
</dbReference>
<protein>
    <recommendedName>
        <fullName evidence="2">adenosylhomocysteine nucleosidase</fullName>
        <ecNumber evidence="2">3.2.2.9</ecNumber>
    </recommendedName>
</protein>
<keyword evidence="5" id="KW-0486">Methionine biosynthesis</keyword>
<dbReference type="GO" id="GO:0019284">
    <property type="term" value="P:L-methionine salvage from S-adenosylmethionine"/>
    <property type="evidence" value="ECO:0007669"/>
    <property type="project" value="TreeGrafter"/>
</dbReference>
<dbReference type="InterPro" id="IPR010049">
    <property type="entry name" value="MTA_SAH_Nsdase"/>
</dbReference>
<dbReference type="CDD" id="cd09008">
    <property type="entry name" value="MTAN"/>
    <property type="match status" value="1"/>
</dbReference>
<evidence type="ECO:0000259" key="6">
    <source>
        <dbReference type="Pfam" id="PF01048"/>
    </source>
</evidence>
<reference evidence="7 8" key="1">
    <citation type="submission" date="2019-03" db="EMBL/GenBank/DDBJ databases">
        <title>Diversity of the mouse oral microbiome.</title>
        <authorList>
            <person name="Joseph S."/>
            <person name="Aduse-Opoku J."/>
            <person name="Curtis M."/>
            <person name="Wade W."/>
            <person name="Hashim A."/>
        </authorList>
    </citation>
    <scope>NUCLEOTIDE SEQUENCE [LARGE SCALE GENOMIC DNA]</scope>
    <source>
        <strain evidence="7 8">P1012</strain>
    </source>
</reference>
<proteinExistence type="predicted"/>
<dbReference type="RefSeq" id="WP_135114758.1">
    <property type="nucleotide sequence ID" value="NZ_JADGLL010000024.1"/>
</dbReference>
<accession>A0A4Y9FW56</accession>